<evidence type="ECO:0000256" key="4">
    <source>
        <dbReference type="ARBA" id="ARBA00022448"/>
    </source>
</evidence>
<evidence type="ECO:0000313" key="10">
    <source>
        <dbReference type="Proteomes" id="UP001281761"/>
    </source>
</evidence>
<dbReference type="Proteomes" id="UP001281761">
    <property type="component" value="Unassembled WGS sequence"/>
</dbReference>
<dbReference type="Pfam" id="PF04051">
    <property type="entry name" value="TRAPP"/>
    <property type="match status" value="1"/>
</dbReference>
<evidence type="ECO:0000256" key="3">
    <source>
        <dbReference type="ARBA" id="ARBA00006218"/>
    </source>
</evidence>
<keyword evidence="4" id="KW-0813">Transport</keyword>
<dbReference type="InterPro" id="IPR016721">
    <property type="entry name" value="Bet3"/>
</dbReference>
<comment type="caution">
    <text evidence="9">The sequence shown here is derived from an EMBL/GenBank/DDBJ whole genome shotgun (WGS) entry which is preliminary data.</text>
</comment>
<dbReference type="SUPFAM" id="SSF111126">
    <property type="entry name" value="Ligand-binding domain in the NO signalling and Golgi transport"/>
    <property type="match status" value="1"/>
</dbReference>
<dbReference type="InterPro" id="IPR007194">
    <property type="entry name" value="TRAPP_component"/>
</dbReference>
<dbReference type="CDD" id="cd14942">
    <property type="entry name" value="TRAPPC3_bet3"/>
    <property type="match status" value="1"/>
</dbReference>
<keyword evidence="5" id="KW-0256">Endoplasmic reticulum</keyword>
<evidence type="ECO:0000256" key="6">
    <source>
        <dbReference type="ARBA" id="ARBA00022892"/>
    </source>
</evidence>
<protein>
    <submittedName>
        <fullName evidence="9">Trafficking protein particle complex subunit 3</fullName>
    </submittedName>
</protein>
<evidence type="ECO:0000256" key="7">
    <source>
        <dbReference type="ARBA" id="ARBA00023034"/>
    </source>
</evidence>
<dbReference type="Gene3D" id="3.30.1380.20">
    <property type="entry name" value="Trafficking protein particle complex subunit 3"/>
    <property type="match status" value="1"/>
</dbReference>
<reference evidence="9 10" key="1">
    <citation type="journal article" date="2022" name="bioRxiv">
        <title>Genomics of Preaxostyla Flagellates Illuminates Evolutionary Transitions and the Path Towards Mitochondrial Loss.</title>
        <authorList>
            <person name="Novak L.V.F."/>
            <person name="Treitli S.C."/>
            <person name="Pyrih J."/>
            <person name="Halakuc P."/>
            <person name="Pipaliya S.V."/>
            <person name="Vacek V."/>
            <person name="Brzon O."/>
            <person name="Soukal P."/>
            <person name="Eme L."/>
            <person name="Dacks J.B."/>
            <person name="Karnkowska A."/>
            <person name="Elias M."/>
            <person name="Hampl V."/>
        </authorList>
    </citation>
    <scope>NUCLEOTIDE SEQUENCE [LARGE SCALE GENOMIC DNA]</scope>
    <source>
        <strain evidence="9">NAU3</strain>
        <tissue evidence="9">Gut</tissue>
    </source>
</reference>
<evidence type="ECO:0000313" key="9">
    <source>
        <dbReference type="EMBL" id="KAK2949124.1"/>
    </source>
</evidence>
<dbReference type="PANTHER" id="PTHR13048">
    <property type="entry name" value="TRAFFICKING PROTEIN PARTICLE COMPLEX SUBUNIT 3"/>
    <property type="match status" value="1"/>
</dbReference>
<evidence type="ECO:0000256" key="5">
    <source>
        <dbReference type="ARBA" id="ARBA00022824"/>
    </source>
</evidence>
<sequence>MTIDEVANLNETWTKTDVFFYWGSDAQVNTIPLVFEGGGMFLRSLTLEPIAFHVDHVEDSEAAPYIQGKKQHGTIDTIAFHISHNLSATPFFSLSDVSTFNIISCSFSCISVTKSTRTATLIHCISSHLTLTSTSVTIFDFNIEATTEQGALVHYALNDEFEETLEFHIIDCVMENITLSSPHTHLIYVQLVETSVFTVNSEKPTFKNIKFATELENSTCIFLACTDTTIVEDLKYNVDLTKCTYNVDHTYVSGPYQLIISTQNIVALPTDHIFVADLKSDYFSRQGCSDFNLSKLQPLLCYYSAPITPSIHLDIAGDDAFQQCNAKCPFSSLSHALTLGLTSYEFTIDNSFPISSPFSLTVPTQFKGTGSFAVDPEQTGLKLFSSQTTLSFSYLAFLVKSPLETVMIEGLPGSSVLFDQAYLVVSCQNPLFNLITSNGGTVKFTNFTLNNPTSSFHSLLINITNPHSVIFSASTFKNISCLDGTLVHIAGNESQPVCTFEGCTFSSIQPTKNQNREAGFVSDDDICRFLTSALTLENLNVTVRTSSFSDCQVPLAFSKCIASISSTNVSSSQLSSNFPDARHTLQCNESHITFSSFNPDEPVLLNWVLSKDCTLNGDFDHKDHFNVPVIYGHEIETVENTTTLHLIGKSFLPCGQQYTLMRRFGSVITNTTLDTPTSINSTDLSLSFNASLLLENGESYFVMSYSFAKMELDPFSVAEYYHVPFNFFDIFLFLILVIAMICLVVGSMNSLVLLISSSSMSSSSKLSSIAEDHWKRDKKVNMEFFSLTYGALVTEIVRDFEEPEDINAELFRIGRFIGSRLVDEIFAKTQIPACTTPRETADVIAYLGFRMFLGINVQPTFTFSDTTFSFVFKENPLTDFVELPDNMKSVVYCNILCGVIQGALECVSIDSACQYTKDPLRGDDTNEIMVELKGSLKSEQRS</sequence>
<evidence type="ECO:0000256" key="2">
    <source>
        <dbReference type="ARBA" id="ARBA00004240"/>
    </source>
</evidence>
<keyword evidence="10" id="KW-1185">Reference proteome</keyword>
<evidence type="ECO:0000256" key="1">
    <source>
        <dbReference type="ARBA" id="ARBA00004222"/>
    </source>
</evidence>
<proteinExistence type="inferred from homology"/>
<evidence type="ECO:0000256" key="8">
    <source>
        <dbReference type="SAM" id="Phobius"/>
    </source>
</evidence>
<keyword evidence="7" id="KW-0333">Golgi apparatus</keyword>
<dbReference type="InterPro" id="IPR024096">
    <property type="entry name" value="NO_sig/Golgi_transp_ligand-bd"/>
</dbReference>
<keyword evidence="8" id="KW-0472">Membrane</keyword>
<feature type="transmembrane region" description="Helical" evidence="8">
    <location>
        <begin position="730"/>
        <end position="755"/>
    </location>
</feature>
<accession>A0ABQ9XCK4</accession>
<dbReference type="EMBL" id="JARBJD010000162">
    <property type="protein sequence ID" value="KAK2949124.1"/>
    <property type="molecule type" value="Genomic_DNA"/>
</dbReference>
<organism evidence="9 10">
    <name type="scientific">Blattamonas nauphoetae</name>
    <dbReference type="NCBI Taxonomy" id="2049346"/>
    <lineage>
        <taxon>Eukaryota</taxon>
        <taxon>Metamonada</taxon>
        <taxon>Preaxostyla</taxon>
        <taxon>Oxymonadida</taxon>
        <taxon>Blattamonas</taxon>
    </lineage>
</organism>
<comment type="subcellular location">
    <subcellularLocation>
        <location evidence="2">Endoplasmic reticulum</location>
    </subcellularLocation>
    <subcellularLocation>
        <location evidence="1">Golgi apparatus</location>
        <location evidence="1">cis-Golgi network</location>
    </subcellularLocation>
</comment>
<gene>
    <name evidence="9" type="ORF">BLNAU_15965</name>
</gene>
<comment type="similarity">
    <text evidence="3">Belongs to the TRAPP small subunits family. BET3 subfamily.</text>
</comment>
<keyword evidence="8" id="KW-0812">Transmembrane</keyword>
<keyword evidence="8" id="KW-1133">Transmembrane helix</keyword>
<name>A0ABQ9XCK4_9EUKA</name>
<keyword evidence="6" id="KW-0931">ER-Golgi transport</keyword>